<protein>
    <submittedName>
        <fullName evidence="1">Uncharacterized protein</fullName>
    </submittedName>
</protein>
<comment type="caution">
    <text evidence="1">The sequence shown here is derived from an EMBL/GenBank/DDBJ whole genome shotgun (WGS) entry which is preliminary data.</text>
</comment>
<dbReference type="AlphaFoldDB" id="A0AAD8KSI2"/>
<evidence type="ECO:0000313" key="1">
    <source>
        <dbReference type="EMBL" id="KAK1425532.1"/>
    </source>
</evidence>
<organism evidence="1 2">
    <name type="scientific">Tagetes erecta</name>
    <name type="common">African marigold</name>
    <dbReference type="NCBI Taxonomy" id="13708"/>
    <lineage>
        <taxon>Eukaryota</taxon>
        <taxon>Viridiplantae</taxon>
        <taxon>Streptophyta</taxon>
        <taxon>Embryophyta</taxon>
        <taxon>Tracheophyta</taxon>
        <taxon>Spermatophyta</taxon>
        <taxon>Magnoliopsida</taxon>
        <taxon>eudicotyledons</taxon>
        <taxon>Gunneridae</taxon>
        <taxon>Pentapetalae</taxon>
        <taxon>asterids</taxon>
        <taxon>campanulids</taxon>
        <taxon>Asterales</taxon>
        <taxon>Asteraceae</taxon>
        <taxon>Asteroideae</taxon>
        <taxon>Heliantheae alliance</taxon>
        <taxon>Tageteae</taxon>
        <taxon>Tagetes</taxon>
    </lineage>
</organism>
<proteinExistence type="predicted"/>
<gene>
    <name evidence="1" type="ORF">QVD17_20885</name>
</gene>
<sequence>MYRFQIAVSPGSKALSWFCCQDPSLGVFPQFFVSTAVEKPSNKFVSFSRTRGVFGIGAAFCTKTPFCSVSADHRR</sequence>
<evidence type="ECO:0000313" key="2">
    <source>
        <dbReference type="Proteomes" id="UP001229421"/>
    </source>
</evidence>
<keyword evidence="2" id="KW-1185">Reference proteome</keyword>
<name>A0AAD8KSI2_TARER</name>
<accession>A0AAD8KSI2</accession>
<reference evidence="1" key="1">
    <citation type="journal article" date="2023" name="bioRxiv">
        <title>Improved chromosome-level genome assembly for marigold (Tagetes erecta).</title>
        <authorList>
            <person name="Jiang F."/>
            <person name="Yuan L."/>
            <person name="Wang S."/>
            <person name="Wang H."/>
            <person name="Xu D."/>
            <person name="Wang A."/>
            <person name="Fan W."/>
        </authorList>
    </citation>
    <scope>NUCLEOTIDE SEQUENCE</scope>
    <source>
        <strain evidence="1">WSJ</strain>
        <tissue evidence="1">Leaf</tissue>
    </source>
</reference>
<dbReference type="EMBL" id="JAUHHV010000005">
    <property type="protein sequence ID" value="KAK1425532.1"/>
    <property type="molecule type" value="Genomic_DNA"/>
</dbReference>
<dbReference type="Proteomes" id="UP001229421">
    <property type="component" value="Unassembled WGS sequence"/>
</dbReference>